<accession>B2W5L3</accession>
<dbReference type="HOGENOM" id="CLU_2211301_0_0_1"/>
<reference evidence="2" key="1">
    <citation type="journal article" date="2013" name="G3 (Bethesda)">
        <title>Comparative genomics of a plant-pathogenic fungus, Pyrenophora tritici-repentis, reveals transduplication and the impact of repeat elements on pathogenicity and population divergence.</title>
        <authorList>
            <person name="Manning V.A."/>
            <person name="Pandelova I."/>
            <person name="Dhillon B."/>
            <person name="Wilhelm L.J."/>
            <person name="Goodwin S.B."/>
            <person name="Berlin A.M."/>
            <person name="Figueroa M."/>
            <person name="Freitag M."/>
            <person name="Hane J.K."/>
            <person name="Henrissat B."/>
            <person name="Holman W.H."/>
            <person name="Kodira C.D."/>
            <person name="Martin J."/>
            <person name="Oliver R.P."/>
            <person name="Robbertse B."/>
            <person name="Schackwitz W."/>
            <person name="Schwartz D.C."/>
            <person name="Spatafora J.W."/>
            <person name="Turgeon B.G."/>
            <person name="Yandava C."/>
            <person name="Young S."/>
            <person name="Zhou S."/>
            <person name="Zeng Q."/>
            <person name="Grigoriev I.V."/>
            <person name="Ma L.-J."/>
            <person name="Ciuffetti L.M."/>
        </authorList>
    </citation>
    <scope>NUCLEOTIDE SEQUENCE [LARGE SCALE GENOMIC DNA]</scope>
    <source>
        <strain evidence="2">Pt-1C-BFP</strain>
    </source>
</reference>
<protein>
    <submittedName>
        <fullName evidence="1">Uncharacterized protein</fullName>
    </submittedName>
</protein>
<proteinExistence type="predicted"/>
<evidence type="ECO:0000313" key="1">
    <source>
        <dbReference type="EMBL" id="EDU47820.1"/>
    </source>
</evidence>
<name>B2W5L3_PYRTR</name>
<dbReference type="InParanoid" id="B2W5L3"/>
<dbReference type="Proteomes" id="UP000001471">
    <property type="component" value="Unassembled WGS sequence"/>
</dbReference>
<organism evidence="1 2">
    <name type="scientific">Pyrenophora tritici-repentis (strain Pt-1C-BFP)</name>
    <name type="common">Wheat tan spot fungus</name>
    <name type="synonym">Drechslera tritici-repentis</name>
    <dbReference type="NCBI Taxonomy" id="426418"/>
    <lineage>
        <taxon>Eukaryota</taxon>
        <taxon>Fungi</taxon>
        <taxon>Dikarya</taxon>
        <taxon>Ascomycota</taxon>
        <taxon>Pezizomycotina</taxon>
        <taxon>Dothideomycetes</taxon>
        <taxon>Pleosporomycetidae</taxon>
        <taxon>Pleosporales</taxon>
        <taxon>Pleosporineae</taxon>
        <taxon>Pleosporaceae</taxon>
        <taxon>Pyrenophora</taxon>
    </lineage>
</organism>
<dbReference type="EMBL" id="DS231618">
    <property type="protein sequence ID" value="EDU47820.1"/>
    <property type="molecule type" value="Genomic_DNA"/>
</dbReference>
<sequence length="107" mass="12178">MGKNWSQIRGTKLFLMPGSLCVSQESEKKMVAYGLQPRPLKVYPPKLSPAQTSTLAFDEGMRKKLDDNLKQEMWLLPVEVQNWMTMQSWLTAQSSLTAASSLFRPSR</sequence>
<evidence type="ECO:0000313" key="2">
    <source>
        <dbReference type="Proteomes" id="UP000001471"/>
    </source>
</evidence>
<gene>
    <name evidence="1" type="ORF">PTRG_04913</name>
</gene>
<dbReference type="AlphaFoldDB" id="B2W5L3"/>